<feature type="transmembrane region" description="Helical" evidence="2">
    <location>
        <begin position="280"/>
        <end position="300"/>
    </location>
</feature>
<dbReference type="InterPro" id="IPR000620">
    <property type="entry name" value="EamA_dom"/>
</dbReference>
<dbReference type="Proteomes" id="UP000265845">
    <property type="component" value="Unassembled WGS sequence"/>
</dbReference>
<sequence>MRSPLKSAKASAHRKQPNRLRQRFTGGTSDGALDRAPMLRSRLLAMPVLIAAFAIAMGAVIDALVKAVAPGAGLHHLLAWRFCFGGVIAGAVFLAKKRPRPSNEAIRFHTMRGLLQLFCAFTFFYALTQLRLAEATALGFTAALMVAPVARLVIGERLSGVAVLAALIGFGGVALAVFGSNPEGSAAPGERTLGYVALFSSTIGYAFVLVFLRMRARHEDATTIALFTNIVPAIALLPVTLGLFGWPSISYIPFFLLLGLLGYSVWYLMTLAYAQAEAQVLAPLEYTALVWSALLGLFFFDEWPGPALWIGAIIIIGSCLLVAFESRFRTRRGARMPASDLPE</sequence>
<comment type="caution">
    <text evidence="4">The sequence shown here is derived from an EMBL/GenBank/DDBJ whole genome shotgun (WGS) entry which is preliminary data.</text>
</comment>
<evidence type="ECO:0000256" key="1">
    <source>
        <dbReference type="SAM" id="MobiDB-lite"/>
    </source>
</evidence>
<dbReference type="OrthoDB" id="9812899at2"/>
<accession>A0A399RHW0</accession>
<feature type="transmembrane region" description="Helical" evidence="2">
    <location>
        <begin position="77"/>
        <end position="94"/>
    </location>
</feature>
<keyword evidence="2" id="KW-0472">Membrane</keyword>
<keyword evidence="2" id="KW-0812">Transmembrane</keyword>
<dbReference type="EMBL" id="QWGA01000003">
    <property type="protein sequence ID" value="RIJ31240.1"/>
    <property type="molecule type" value="Genomic_DNA"/>
</dbReference>
<feature type="transmembrane region" description="Helical" evidence="2">
    <location>
        <begin position="192"/>
        <end position="212"/>
    </location>
</feature>
<reference evidence="4 5" key="1">
    <citation type="submission" date="2018-08" db="EMBL/GenBank/DDBJ databases">
        <title>Henriciella mobilis sp. nov., isolated from seawater.</title>
        <authorList>
            <person name="Cheng H."/>
            <person name="Wu Y.-H."/>
            <person name="Xu X.-W."/>
            <person name="Guo L.-L."/>
        </authorList>
    </citation>
    <scope>NUCLEOTIDE SEQUENCE [LARGE SCALE GENOMIC DNA]</scope>
    <source>
        <strain evidence="4 5">CCUG67844</strain>
    </source>
</reference>
<dbReference type="Pfam" id="PF00892">
    <property type="entry name" value="EamA"/>
    <property type="match status" value="2"/>
</dbReference>
<evidence type="ECO:0000313" key="4">
    <source>
        <dbReference type="EMBL" id="RIJ31240.1"/>
    </source>
</evidence>
<evidence type="ECO:0000256" key="2">
    <source>
        <dbReference type="SAM" id="Phobius"/>
    </source>
</evidence>
<proteinExistence type="predicted"/>
<evidence type="ECO:0000313" key="5">
    <source>
        <dbReference type="Proteomes" id="UP000265845"/>
    </source>
</evidence>
<feature type="transmembrane region" description="Helical" evidence="2">
    <location>
        <begin position="136"/>
        <end position="154"/>
    </location>
</feature>
<feature type="transmembrane region" description="Helical" evidence="2">
    <location>
        <begin position="224"/>
        <end position="246"/>
    </location>
</feature>
<keyword evidence="2" id="KW-1133">Transmembrane helix</keyword>
<feature type="transmembrane region" description="Helical" evidence="2">
    <location>
        <begin position="114"/>
        <end position="130"/>
    </location>
</feature>
<feature type="compositionally biased region" description="Basic residues" evidence="1">
    <location>
        <begin position="11"/>
        <end position="22"/>
    </location>
</feature>
<dbReference type="InterPro" id="IPR037185">
    <property type="entry name" value="EmrE-like"/>
</dbReference>
<feature type="transmembrane region" description="Helical" evidence="2">
    <location>
        <begin position="161"/>
        <end position="180"/>
    </location>
</feature>
<dbReference type="PANTHER" id="PTHR22911">
    <property type="entry name" value="ACYL-MALONYL CONDENSING ENZYME-RELATED"/>
    <property type="match status" value="1"/>
</dbReference>
<organism evidence="4 5">
    <name type="scientific">Henriciella algicola</name>
    <dbReference type="NCBI Taxonomy" id="1608422"/>
    <lineage>
        <taxon>Bacteria</taxon>
        <taxon>Pseudomonadati</taxon>
        <taxon>Pseudomonadota</taxon>
        <taxon>Alphaproteobacteria</taxon>
        <taxon>Hyphomonadales</taxon>
        <taxon>Hyphomonadaceae</taxon>
        <taxon>Henriciella</taxon>
    </lineage>
</organism>
<dbReference type="SUPFAM" id="SSF103481">
    <property type="entry name" value="Multidrug resistance efflux transporter EmrE"/>
    <property type="match status" value="2"/>
</dbReference>
<keyword evidence="5" id="KW-1185">Reference proteome</keyword>
<dbReference type="GO" id="GO:0016020">
    <property type="term" value="C:membrane"/>
    <property type="evidence" value="ECO:0007669"/>
    <property type="project" value="InterPro"/>
</dbReference>
<feature type="transmembrane region" description="Helical" evidence="2">
    <location>
        <begin position="252"/>
        <end position="273"/>
    </location>
</feature>
<evidence type="ECO:0000259" key="3">
    <source>
        <dbReference type="Pfam" id="PF00892"/>
    </source>
</evidence>
<dbReference type="PANTHER" id="PTHR22911:SF103">
    <property type="entry name" value="BLR2811 PROTEIN"/>
    <property type="match status" value="1"/>
</dbReference>
<feature type="transmembrane region" description="Helical" evidence="2">
    <location>
        <begin position="306"/>
        <end position="324"/>
    </location>
</feature>
<feature type="transmembrane region" description="Helical" evidence="2">
    <location>
        <begin position="43"/>
        <end position="65"/>
    </location>
</feature>
<feature type="domain" description="EamA" evidence="3">
    <location>
        <begin position="193"/>
        <end position="323"/>
    </location>
</feature>
<protein>
    <submittedName>
        <fullName evidence="4">DMT family transporter</fullName>
    </submittedName>
</protein>
<name>A0A399RHW0_9PROT</name>
<gene>
    <name evidence="4" type="ORF">D1222_02960</name>
</gene>
<feature type="domain" description="EamA" evidence="3">
    <location>
        <begin position="49"/>
        <end position="177"/>
    </location>
</feature>
<dbReference type="AlphaFoldDB" id="A0A399RHW0"/>
<feature type="region of interest" description="Disordered" evidence="1">
    <location>
        <begin position="1"/>
        <end position="29"/>
    </location>
</feature>